<comment type="caution">
    <text evidence="3">The sequence shown here is derived from an EMBL/GenBank/DDBJ whole genome shotgun (WGS) entry which is preliminary data.</text>
</comment>
<evidence type="ECO:0000313" key="3">
    <source>
        <dbReference type="EMBL" id="MBP3966912.1"/>
    </source>
</evidence>
<feature type="domain" description="Copper amine oxidase-like N-terminal" evidence="1">
    <location>
        <begin position="799"/>
        <end position="904"/>
    </location>
</feature>
<feature type="domain" description="Phosphodiester glycosidase" evidence="2">
    <location>
        <begin position="249"/>
        <end position="437"/>
    </location>
</feature>
<dbReference type="InterPro" id="IPR018711">
    <property type="entry name" value="NAGPA"/>
</dbReference>
<keyword evidence="3" id="KW-0326">Glycosidase</keyword>
<evidence type="ECO:0000259" key="1">
    <source>
        <dbReference type="Pfam" id="PF07833"/>
    </source>
</evidence>
<gene>
    <name evidence="3" type="ORF">I8J30_29955</name>
</gene>
<protein>
    <submittedName>
        <fullName evidence="3">Phosphodiester glycosidase family protein</fullName>
    </submittedName>
</protein>
<evidence type="ECO:0000313" key="4">
    <source>
        <dbReference type="Proteomes" id="UP000673394"/>
    </source>
</evidence>
<name>A0ABS5CM24_9BACL</name>
<proteinExistence type="predicted"/>
<dbReference type="Pfam" id="PF07833">
    <property type="entry name" value="Cu_amine_oxidN1"/>
    <property type="match status" value="1"/>
</dbReference>
<dbReference type="Gene3D" id="3.30.457.10">
    <property type="entry name" value="Copper amine oxidase-like, N-terminal domain"/>
    <property type="match status" value="2"/>
</dbReference>
<dbReference type="GO" id="GO:0016798">
    <property type="term" value="F:hydrolase activity, acting on glycosyl bonds"/>
    <property type="evidence" value="ECO:0007669"/>
    <property type="project" value="UniProtKB-KW"/>
</dbReference>
<reference evidence="3 4" key="1">
    <citation type="submission" date="2021-04" db="EMBL/GenBank/DDBJ databases">
        <title>Paenibacillus sp. DLE-14 whole genome sequence.</title>
        <authorList>
            <person name="Ham Y.J."/>
        </authorList>
    </citation>
    <scope>NUCLEOTIDE SEQUENCE [LARGE SCALE GENOMIC DNA]</scope>
    <source>
        <strain evidence="3 4">DLE-14</strain>
    </source>
</reference>
<dbReference type="InterPro" id="IPR036582">
    <property type="entry name" value="Mao_N_sf"/>
</dbReference>
<accession>A0ABS5CM24</accession>
<dbReference type="PANTHER" id="PTHR40446:SF2">
    <property type="entry name" value="N-ACETYLGLUCOSAMINE-1-PHOSPHODIESTER ALPHA-N-ACETYLGLUCOSAMINIDASE"/>
    <property type="match status" value="1"/>
</dbReference>
<dbReference type="SUPFAM" id="SSF55383">
    <property type="entry name" value="Copper amine oxidase, domain N"/>
    <property type="match status" value="2"/>
</dbReference>
<dbReference type="EMBL" id="JAGKSP010000026">
    <property type="protein sequence ID" value="MBP3966912.1"/>
    <property type="molecule type" value="Genomic_DNA"/>
</dbReference>
<dbReference type="Pfam" id="PF09992">
    <property type="entry name" value="NAGPA"/>
    <property type="match status" value="1"/>
</dbReference>
<dbReference type="PANTHER" id="PTHR40446">
    <property type="entry name" value="N-ACETYLGLUCOSAMINE-1-PHOSPHODIESTER ALPHA-N-ACETYLGLUCOSAMINIDASE"/>
    <property type="match status" value="1"/>
</dbReference>
<dbReference type="Proteomes" id="UP000673394">
    <property type="component" value="Unassembled WGS sequence"/>
</dbReference>
<organism evidence="3 4">
    <name type="scientific">Paenibacillus lignilyticus</name>
    <dbReference type="NCBI Taxonomy" id="1172615"/>
    <lineage>
        <taxon>Bacteria</taxon>
        <taxon>Bacillati</taxon>
        <taxon>Bacillota</taxon>
        <taxon>Bacilli</taxon>
        <taxon>Bacillales</taxon>
        <taxon>Paenibacillaceae</taxon>
        <taxon>Paenibacillus</taxon>
    </lineage>
</organism>
<dbReference type="RefSeq" id="WP_210664094.1">
    <property type="nucleotide sequence ID" value="NZ_JAGKSP010000026.1"/>
</dbReference>
<keyword evidence="3" id="KW-0378">Hydrolase</keyword>
<dbReference type="InterPro" id="IPR012854">
    <property type="entry name" value="Cu_amine_oxidase-like_N"/>
</dbReference>
<evidence type="ECO:0000259" key="2">
    <source>
        <dbReference type="Pfam" id="PF09992"/>
    </source>
</evidence>
<sequence>MRKLVEKKKSSQAGKQLITLTLGAALLVQPISTIAWPSTAAAASDTEAVPQTTTTQTQQQQQLVRMSEEMITSGAKRVDYTWTSKPGEGAVLSRVHVIEIDLTNPFVKLDVMNGKPGSVTSVSSVGNMVSKTGAVAGINGDYFNTANGKGNPIGAEVSGGLLSVSPSKLTGMYAFAVTADRKPIIDSYGFEGSVTAGDGSTFTLSGINKAAYRTEPDNAFSHANAMYIYTSAWTQSRPDVADSSTTPTEVLVQNGIVTQVVDNGMIQGTVPADGYILRTHGKAAQYAREHLQVGQPVTASYNLIAQSTGQKIDPNSLQMLIGGHTILVDNGAAATYTRNPSSISPNTDRARTAVGYSKDGTKVMLITVEDSGSSQGVTLPELQQLMVQLSVWRGVNLDGGGSTTMVARPLGDTSTQLAFPTEYGDTQRQVANGLGVFSLAPKGQLKGIKASGSSVLFLGQQAAYSMKAYDTYYNPVDPGSLTPVWKTADALGTFNGSTFTATKAGKSSITVKSGEISDKLDIEVVGGESIASMTVDASSLVLESGKSLTVPVHVTLKDGRQLTVPASSLKWELRGFTGAWSGNTLTIGTVNPSASVGYLIARYDGFSAMTALVAGTDKKFDDFEGKTYPISFQGTNGVVGTSTVVSGLTGGNATNVLQLQYDFTGGIGTKAAYAVLNGTGRKVEGNPSAMTVDVMGDGSLNWVRAEFVDSKGAAHLVTLAKQVDWIGWKQVKVNLPADQMAYPVTLKRLYVASLEDGQDERALTGTLAWDNLAFQYPAVIPDPKHVKIELKVGSKSAKVDSQPYKLDVAPLLLDGTTYLPLRFVTEAMGAQIGWEAALKRVSVLRGDKLLEMWVGRSDFLLTGVRKQSEVAPIMRSGRTLVPIRLVSEQLGLRVNWDGKLGTITVE</sequence>
<keyword evidence="4" id="KW-1185">Reference proteome</keyword>